<dbReference type="GO" id="GO:0005739">
    <property type="term" value="C:mitochondrion"/>
    <property type="evidence" value="ECO:0007669"/>
    <property type="project" value="TreeGrafter"/>
</dbReference>
<feature type="repeat" description="PPR" evidence="3">
    <location>
        <begin position="259"/>
        <end position="293"/>
    </location>
</feature>
<sequence>MRRLMLISFSPSTLLRLAPFQTQTLQCYLCTTTITEKPRPVLEHELDHSTVRETLLSFNNDWKRALDFFNWVESHCHFHHSTDTYNLMLDILGKFFEFPLCWDLIHRMHTRPSSPPNHATFRVMFKRYVSAHAVDDAIHTFNRLREFNLKDPTSFSNLVDALCEYKHVLEAQDLVFGSNNSFDVDGVGNTKIHNMVLRGWYKLGWWGKCKEFWEEMDRKGVHKDLHSYSIYMDILCKGGKPWKAVKLFKEMKGKGIQLDVVVYNIVIRAVGLSQGVDCSIRVFREMKESGINPSVVTYNTMIRLLCDSYRHKEALALLHTMRHNGCHPNAVSYHCFFASMEKPKQIIGLFDGMIGGGIRPSMDTYVMLLKKFGRWGFLRLVFIVWNRMEQLGCSPDASAYNALIDALVDKGLIDMARKYDEEMLVKGLSPKPRRELGTKLLGGESADE</sequence>
<dbReference type="RefSeq" id="XP_027343738.1">
    <property type="nucleotide sequence ID" value="XM_027487937.1"/>
</dbReference>
<evidence type="ECO:0000313" key="6">
    <source>
        <dbReference type="RefSeq" id="XP_027343738.1"/>
    </source>
</evidence>
<dbReference type="PROSITE" id="PS51375">
    <property type="entry name" value="PPR"/>
    <property type="match status" value="6"/>
</dbReference>
<evidence type="ECO:0000256" key="3">
    <source>
        <dbReference type="PROSITE-ProRule" id="PRU00708"/>
    </source>
</evidence>
<dbReference type="InterPro" id="IPR011990">
    <property type="entry name" value="TPR-like_helical_dom_sf"/>
</dbReference>
<evidence type="ECO:0000256" key="2">
    <source>
        <dbReference type="ARBA" id="ARBA00022737"/>
    </source>
</evidence>
<dbReference type="NCBIfam" id="TIGR00756">
    <property type="entry name" value="PPR"/>
    <property type="match status" value="5"/>
</dbReference>
<dbReference type="Gene3D" id="1.25.40.10">
    <property type="entry name" value="Tetratricopeptide repeat domain"/>
    <property type="match status" value="4"/>
</dbReference>
<feature type="repeat" description="PPR" evidence="3">
    <location>
        <begin position="224"/>
        <end position="258"/>
    </location>
</feature>
<dbReference type="PANTHER" id="PTHR47938">
    <property type="entry name" value="RESPIRATORY COMPLEX I CHAPERONE (CIA84), PUTATIVE (AFU_ORTHOLOGUE AFUA_2G06020)-RELATED"/>
    <property type="match status" value="1"/>
</dbReference>
<reference evidence="6" key="2">
    <citation type="submission" date="2025-08" db="UniProtKB">
        <authorList>
            <consortium name="RefSeq"/>
        </authorList>
    </citation>
    <scope>IDENTIFICATION</scope>
    <source>
        <tissue evidence="6">Young leaves</tissue>
    </source>
</reference>
<keyword evidence="5" id="KW-1185">Reference proteome</keyword>
<reference evidence="5" key="1">
    <citation type="journal article" date="2019" name="Toxins">
        <title>Detection of Abrin-Like and Prepropulchellin-Like Toxin Genes and Transcripts Using Whole Genome Sequencing and Full-Length Transcript Sequencing of Abrus precatorius.</title>
        <authorList>
            <person name="Hovde B.T."/>
            <person name="Daligault H.E."/>
            <person name="Hanschen E.R."/>
            <person name="Kunde Y.A."/>
            <person name="Johnson M.B."/>
            <person name="Starkenburg S.R."/>
            <person name="Johnson S.L."/>
        </authorList>
    </citation>
    <scope>NUCLEOTIDE SEQUENCE [LARGE SCALE GENOMIC DNA]</scope>
</reference>
<dbReference type="Pfam" id="PF13812">
    <property type="entry name" value="PPR_3"/>
    <property type="match status" value="2"/>
</dbReference>
<dbReference type="GeneID" id="113856205"/>
<dbReference type="KEGG" id="aprc:113856205"/>
<dbReference type="AlphaFoldDB" id="A0A8B8KKC0"/>
<dbReference type="OrthoDB" id="185373at2759"/>
<comment type="similarity">
    <text evidence="1">Belongs to the PPR family. P subfamily.</text>
</comment>
<feature type="repeat" description="PPR" evidence="3">
    <location>
        <begin position="361"/>
        <end position="395"/>
    </location>
</feature>
<keyword evidence="2" id="KW-0677">Repeat</keyword>
<organism evidence="5 6">
    <name type="scientific">Abrus precatorius</name>
    <name type="common">Indian licorice</name>
    <name type="synonym">Glycine abrus</name>
    <dbReference type="NCBI Taxonomy" id="3816"/>
    <lineage>
        <taxon>Eukaryota</taxon>
        <taxon>Viridiplantae</taxon>
        <taxon>Streptophyta</taxon>
        <taxon>Embryophyta</taxon>
        <taxon>Tracheophyta</taxon>
        <taxon>Spermatophyta</taxon>
        <taxon>Magnoliopsida</taxon>
        <taxon>eudicotyledons</taxon>
        <taxon>Gunneridae</taxon>
        <taxon>Pentapetalae</taxon>
        <taxon>rosids</taxon>
        <taxon>fabids</taxon>
        <taxon>Fabales</taxon>
        <taxon>Fabaceae</taxon>
        <taxon>Papilionoideae</taxon>
        <taxon>50 kb inversion clade</taxon>
        <taxon>NPAAA clade</taxon>
        <taxon>indigoferoid/millettioid clade</taxon>
        <taxon>Abreae</taxon>
        <taxon>Abrus</taxon>
    </lineage>
</organism>
<feature type="chain" id="PRO_5034861761" evidence="4">
    <location>
        <begin position="18"/>
        <end position="448"/>
    </location>
</feature>
<dbReference type="InterPro" id="IPR002885">
    <property type="entry name" value="PPR_rpt"/>
</dbReference>
<feature type="repeat" description="PPR" evidence="3">
    <location>
        <begin position="396"/>
        <end position="430"/>
    </location>
</feature>
<feature type="repeat" description="PPR" evidence="3">
    <location>
        <begin position="189"/>
        <end position="223"/>
    </location>
</feature>
<dbReference type="PANTHER" id="PTHR47938:SF9">
    <property type="entry name" value="OS10G0422300 PROTEIN"/>
    <property type="match status" value="1"/>
</dbReference>
<dbReference type="GO" id="GO:0003729">
    <property type="term" value="F:mRNA binding"/>
    <property type="evidence" value="ECO:0007669"/>
    <property type="project" value="TreeGrafter"/>
</dbReference>
<accession>A0A8B8KKC0</accession>
<evidence type="ECO:0000256" key="1">
    <source>
        <dbReference type="ARBA" id="ARBA00007626"/>
    </source>
</evidence>
<protein>
    <submittedName>
        <fullName evidence="6">Pentatricopeptide repeat-containing protein At1g80550, mitochondrial isoform X1</fullName>
    </submittedName>
</protein>
<name>A0A8B8KKC0_ABRPR</name>
<dbReference type="Pfam" id="PF01535">
    <property type="entry name" value="PPR"/>
    <property type="match status" value="1"/>
</dbReference>
<evidence type="ECO:0000313" key="5">
    <source>
        <dbReference type="Proteomes" id="UP000694853"/>
    </source>
</evidence>
<dbReference type="Proteomes" id="UP000694853">
    <property type="component" value="Unplaced"/>
</dbReference>
<evidence type="ECO:0000256" key="4">
    <source>
        <dbReference type="SAM" id="SignalP"/>
    </source>
</evidence>
<feature type="signal peptide" evidence="4">
    <location>
        <begin position="1"/>
        <end position="17"/>
    </location>
</feature>
<feature type="repeat" description="PPR" evidence="3">
    <location>
        <begin position="294"/>
        <end position="328"/>
    </location>
</feature>
<proteinExistence type="inferred from homology"/>
<gene>
    <name evidence="6" type="primary">LOC113856205</name>
</gene>
<keyword evidence="4" id="KW-0732">Signal</keyword>